<sequence length="130" mass="14604">MHGGRSEEERTGERCVARRKPPPSPPLRWHKGHGGRRCEVGRKGGMGGSLPSWCGERSTKHAHGMDGRSSGVRAHRHGQQERWESSKVRVEKVEMEGGLDKRWSGCPRVYPGRPRTCPMGSDDHKMQLET</sequence>
<feature type="region of interest" description="Disordered" evidence="1">
    <location>
        <begin position="111"/>
        <end position="130"/>
    </location>
</feature>
<proteinExistence type="predicted"/>
<dbReference type="Gramene" id="KXG40129">
    <property type="protein sequence ID" value="KXG40129"/>
    <property type="gene ID" value="SORBI_3001G496000"/>
</dbReference>
<protein>
    <submittedName>
        <fullName evidence="2">Uncharacterized protein</fullName>
    </submittedName>
</protein>
<evidence type="ECO:0000313" key="3">
    <source>
        <dbReference type="Proteomes" id="UP000000768"/>
    </source>
</evidence>
<feature type="region of interest" description="Disordered" evidence="1">
    <location>
        <begin position="1"/>
        <end position="86"/>
    </location>
</feature>
<keyword evidence="3" id="KW-1185">Reference proteome</keyword>
<dbReference type="AlphaFoldDB" id="A0A1B6QQD6"/>
<reference evidence="3" key="2">
    <citation type="journal article" date="2018" name="Plant J.">
        <title>The Sorghum bicolor reference genome: improved assembly, gene annotations, a transcriptome atlas, and signatures of genome organization.</title>
        <authorList>
            <person name="McCormick R.F."/>
            <person name="Truong S.K."/>
            <person name="Sreedasyam A."/>
            <person name="Jenkins J."/>
            <person name="Shu S."/>
            <person name="Sims D."/>
            <person name="Kennedy M."/>
            <person name="Amirebrahimi M."/>
            <person name="Weers B.D."/>
            <person name="McKinley B."/>
            <person name="Mattison A."/>
            <person name="Morishige D.T."/>
            <person name="Grimwood J."/>
            <person name="Schmutz J."/>
            <person name="Mullet J.E."/>
        </authorList>
    </citation>
    <scope>NUCLEOTIDE SEQUENCE [LARGE SCALE GENOMIC DNA]</scope>
    <source>
        <strain evidence="3">cv. BTx623</strain>
    </source>
</reference>
<feature type="compositionally biased region" description="Basic and acidic residues" evidence="1">
    <location>
        <begin position="121"/>
        <end position="130"/>
    </location>
</feature>
<evidence type="ECO:0000313" key="2">
    <source>
        <dbReference type="EMBL" id="KXG40129.1"/>
    </source>
</evidence>
<accession>A0A1B6QQD6</accession>
<dbReference type="Proteomes" id="UP000000768">
    <property type="component" value="Chromosome 1"/>
</dbReference>
<dbReference type="InParanoid" id="A0A1B6QQD6"/>
<feature type="compositionally biased region" description="Basic and acidic residues" evidence="1">
    <location>
        <begin position="57"/>
        <end position="66"/>
    </location>
</feature>
<gene>
    <name evidence="2" type="ORF">SORBI_3001G496000</name>
</gene>
<name>A0A1B6QQD6_SORBI</name>
<dbReference type="EMBL" id="CM000760">
    <property type="protein sequence ID" value="KXG40129.1"/>
    <property type="molecule type" value="Genomic_DNA"/>
</dbReference>
<reference evidence="2 3" key="1">
    <citation type="journal article" date="2009" name="Nature">
        <title>The Sorghum bicolor genome and the diversification of grasses.</title>
        <authorList>
            <person name="Paterson A.H."/>
            <person name="Bowers J.E."/>
            <person name="Bruggmann R."/>
            <person name="Dubchak I."/>
            <person name="Grimwood J."/>
            <person name="Gundlach H."/>
            <person name="Haberer G."/>
            <person name="Hellsten U."/>
            <person name="Mitros T."/>
            <person name="Poliakov A."/>
            <person name="Schmutz J."/>
            <person name="Spannagl M."/>
            <person name="Tang H."/>
            <person name="Wang X."/>
            <person name="Wicker T."/>
            <person name="Bharti A.K."/>
            <person name="Chapman J."/>
            <person name="Feltus F.A."/>
            <person name="Gowik U."/>
            <person name="Grigoriev I.V."/>
            <person name="Lyons E."/>
            <person name="Maher C.A."/>
            <person name="Martis M."/>
            <person name="Narechania A."/>
            <person name="Otillar R.P."/>
            <person name="Penning B.W."/>
            <person name="Salamov A.A."/>
            <person name="Wang Y."/>
            <person name="Zhang L."/>
            <person name="Carpita N.C."/>
            <person name="Freeling M."/>
            <person name="Gingle A.R."/>
            <person name="Hash C.T."/>
            <person name="Keller B."/>
            <person name="Klein P."/>
            <person name="Kresovich S."/>
            <person name="McCann M.C."/>
            <person name="Ming R."/>
            <person name="Peterson D.G."/>
            <person name="Mehboob-ur-Rahman"/>
            <person name="Ware D."/>
            <person name="Westhoff P."/>
            <person name="Mayer K.F."/>
            <person name="Messing J."/>
            <person name="Rokhsar D.S."/>
        </authorList>
    </citation>
    <scope>NUCLEOTIDE SEQUENCE [LARGE SCALE GENOMIC DNA]</scope>
    <source>
        <strain evidence="3">cv. BTx623</strain>
    </source>
</reference>
<organism evidence="2 3">
    <name type="scientific">Sorghum bicolor</name>
    <name type="common">Sorghum</name>
    <name type="synonym">Sorghum vulgare</name>
    <dbReference type="NCBI Taxonomy" id="4558"/>
    <lineage>
        <taxon>Eukaryota</taxon>
        <taxon>Viridiplantae</taxon>
        <taxon>Streptophyta</taxon>
        <taxon>Embryophyta</taxon>
        <taxon>Tracheophyta</taxon>
        <taxon>Spermatophyta</taxon>
        <taxon>Magnoliopsida</taxon>
        <taxon>Liliopsida</taxon>
        <taxon>Poales</taxon>
        <taxon>Poaceae</taxon>
        <taxon>PACMAD clade</taxon>
        <taxon>Panicoideae</taxon>
        <taxon>Andropogonodae</taxon>
        <taxon>Andropogoneae</taxon>
        <taxon>Sorghinae</taxon>
        <taxon>Sorghum</taxon>
    </lineage>
</organism>
<evidence type="ECO:0000256" key="1">
    <source>
        <dbReference type="SAM" id="MobiDB-lite"/>
    </source>
</evidence>
<feature type="compositionally biased region" description="Basic and acidic residues" evidence="1">
    <location>
        <begin position="1"/>
        <end position="16"/>
    </location>
</feature>